<evidence type="ECO:0000313" key="1">
    <source>
        <dbReference type="EnsemblPlants" id="OPUNC08G08960.1"/>
    </source>
</evidence>
<reference evidence="1" key="1">
    <citation type="submission" date="2015-04" db="UniProtKB">
        <authorList>
            <consortium name="EnsemblPlants"/>
        </authorList>
    </citation>
    <scope>IDENTIFICATION</scope>
</reference>
<keyword evidence="2" id="KW-1185">Reference proteome</keyword>
<evidence type="ECO:0000313" key="2">
    <source>
        <dbReference type="Proteomes" id="UP000026962"/>
    </source>
</evidence>
<protein>
    <submittedName>
        <fullName evidence="1">Uncharacterized protein</fullName>
    </submittedName>
</protein>
<dbReference type="Gramene" id="OPUNC08G08960.1">
    <property type="protein sequence ID" value="OPUNC08G08960.1"/>
    <property type="gene ID" value="OPUNC08G08960"/>
</dbReference>
<organism evidence="1">
    <name type="scientific">Oryza punctata</name>
    <name type="common">Red rice</name>
    <dbReference type="NCBI Taxonomy" id="4537"/>
    <lineage>
        <taxon>Eukaryota</taxon>
        <taxon>Viridiplantae</taxon>
        <taxon>Streptophyta</taxon>
        <taxon>Embryophyta</taxon>
        <taxon>Tracheophyta</taxon>
        <taxon>Spermatophyta</taxon>
        <taxon>Magnoliopsida</taxon>
        <taxon>Liliopsida</taxon>
        <taxon>Poales</taxon>
        <taxon>Poaceae</taxon>
        <taxon>BOP clade</taxon>
        <taxon>Oryzoideae</taxon>
        <taxon>Oryzeae</taxon>
        <taxon>Oryzinae</taxon>
        <taxon>Oryza</taxon>
    </lineage>
</organism>
<dbReference type="HOGENOM" id="CLU_105217_0_0_1"/>
<reference evidence="1" key="2">
    <citation type="submission" date="2018-05" db="EMBL/GenBank/DDBJ databases">
        <title>OpunRS2 (Oryza punctata Reference Sequence Version 2).</title>
        <authorList>
            <person name="Zhang J."/>
            <person name="Kudrna D."/>
            <person name="Lee S."/>
            <person name="Talag J."/>
            <person name="Welchert J."/>
            <person name="Wing R.A."/>
        </authorList>
    </citation>
    <scope>NUCLEOTIDE SEQUENCE [LARGE SCALE GENOMIC DNA]</scope>
</reference>
<sequence length="230" mass="27004">MDPYKQKLEKMMARFDEIWGDLPKKIDQYTKVSTHVENQSHCKATVTLVLDKEDLPQLSFNGGADCFLYAQEEVAYEALCRLRHHFKDRLNSTVYHYHPKYGGDFWMNGCVNTWDEVSQTIVHMRRCCMLSITSILSTRIKRLFRSMPNRRRLLGYRISEGHQCKLVLHHERIFELEDELRKLKGEPSSDEDENVKPTRDAKRLCTGVLSLKINPCKNESHEKPASPRKY</sequence>
<dbReference type="AlphaFoldDB" id="A0A0E0LTH2"/>
<name>A0A0E0LTH2_ORYPU</name>
<proteinExistence type="predicted"/>
<dbReference type="EnsemblPlants" id="OPUNC08G08960.1">
    <property type="protein sequence ID" value="OPUNC08G08960.1"/>
    <property type="gene ID" value="OPUNC08G08960"/>
</dbReference>
<accession>A0A0E0LTH2</accession>
<dbReference type="Proteomes" id="UP000026962">
    <property type="component" value="Chromosome 8"/>
</dbReference>